<gene>
    <name evidence="6" type="ORF">Athens101428_127</name>
</gene>
<evidence type="ECO:0000313" key="7">
    <source>
        <dbReference type="Proteomes" id="UP000316495"/>
    </source>
</evidence>
<comment type="subcellular location">
    <subcellularLocation>
        <location evidence="1">Membrane</location>
    </subcellularLocation>
</comment>
<dbReference type="Pfam" id="PF03717">
    <property type="entry name" value="PBP_dimer"/>
    <property type="match status" value="1"/>
</dbReference>
<sequence length="595" mass="66038">MNGRTVKNPASKSHSSEMWRIYILTVVIFLVSGIIIARLYCLQVLAYENYSEIAQGQHQIFKELIPDRGEIFLKDKNEKRYPLAINRDYPMVYAVPREISDREKVAYALSSILNMDADMLRQKISDPNDVFEIIKHRLSDDEASKVREFNADGIKLIDESFRYYLGGELASQVIGFVGNDGETYRGRYGVEASWENELKGMPGSLNQERDAAGRWISIADRDLKPANHGVDLVLTIDYTVQYEVEKILRQVMEKHGADDGAILVMEPKTGKILAMAGWPTFNPNEYSGVEDMSRFINSSISTSYEPGSIFKPITMAIGIDDGKIEPETEYVDTGFVKEAGYVIKNSEEKVYGKSTMNNVLENSINTGVIFVEKLVGNKNFSQYVSRFGFGELSGIELPGESAGNLANLKAVNRDIQFFTASFGQGITTTPLQMVNAFSVIANGGVLMKPQIVDKVIYADGKEEDVRPQEIRRVIGEDTAKKVSDMLRSVVVNGHGKRADVPGYLVGGKTGTAQVAKKGSQGYEDSITIGSFAGFAPIDNPMFTVLVKISNPKDVQWAESSAAPAFGEIMKFLLEYYDVKPTEIIDDKQTLPPSEL</sequence>
<dbReference type="Gene3D" id="3.30.450.330">
    <property type="match status" value="1"/>
</dbReference>
<reference evidence="6 7" key="1">
    <citation type="submission" date="2017-07" db="EMBL/GenBank/DDBJ databases">
        <title>Mechanisms for carbon and nitrogen cycling indicate functional differentiation within the Candidate Phyla Radiation.</title>
        <authorList>
            <person name="Danczak R.E."/>
            <person name="Johnston M.D."/>
            <person name="Kenah C."/>
            <person name="Slattery M."/>
            <person name="Wrighton K.C."/>
            <person name="Wilkins M.J."/>
        </authorList>
    </citation>
    <scope>NUCLEOTIDE SEQUENCE [LARGE SCALE GENOMIC DNA]</scope>
    <source>
        <strain evidence="6">Athens1014_28</strain>
    </source>
</reference>
<dbReference type="InterPro" id="IPR001460">
    <property type="entry name" value="PCN-bd_Tpept"/>
</dbReference>
<evidence type="ECO:0000256" key="3">
    <source>
        <dbReference type="SAM" id="Phobius"/>
    </source>
</evidence>
<dbReference type="GO" id="GO:0071555">
    <property type="term" value="P:cell wall organization"/>
    <property type="evidence" value="ECO:0007669"/>
    <property type="project" value="TreeGrafter"/>
</dbReference>
<feature type="domain" description="Penicillin-binding protein transpeptidase" evidence="4">
    <location>
        <begin position="260"/>
        <end position="570"/>
    </location>
</feature>
<evidence type="ECO:0000256" key="2">
    <source>
        <dbReference type="ARBA" id="ARBA00023136"/>
    </source>
</evidence>
<evidence type="ECO:0000259" key="5">
    <source>
        <dbReference type="Pfam" id="PF03717"/>
    </source>
</evidence>
<evidence type="ECO:0000313" key="6">
    <source>
        <dbReference type="EMBL" id="TSC94845.1"/>
    </source>
</evidence>
<dbReference type="GO" id="GO:0008658">
    <property type="term" value="F:penicillin binding"/>
    <property type="evidence" value="ECO:0007669"/>
    <property type="project" value="InterPro"/>
</dbReference>
<protein>
    <submittedName>
        <fullName evidence="6">Cell division protein FtsI (Penicillin-binding protein 3)</fullName>
    </submittedName>
</protein>
<name>A0A554LPN7_9BACT</name>
<comment type="caution">
    <text evidence="6">The sequence shown here is derived from an EMBL/GenBank/DDBJ whole genome shotgun (WGS) entry which is preliminary data.</text>
</comment>
<dbReference type="PANTHER" id="PTHR30627">
    <property type="entry name" value="PEPTIDOGLYCAN D,D-TRANSPEPTIDASE"/>
    <property type="match status" value="1"/>
</dbReference>
<dbReference type="InterPro" id="IPR050515">
    <property type="entry name" value="Beta-lactam/transpept"/>
</dbReference>
<keyword evidence="6" id="KW-0132">Cell division</keyword>
<keyword evidence="3" id="KW-0812">Transmembrane</keyword>
<dbReference type="Proteomes" id="UP000316495">
    <property type="component" value="Unassembled WGS sequence"/>
</dbReference>
<dbReference type="InterPro" id="IPR005311">
    <property type="entry name" value="PBP_dimer"/>
</dbReference>
<dbReference type="GO" id="GO:0051301">
    <property type="term" value="P:cell division"/>
    <property type="evidence" value="ECO:0007669"/>
    <property type="project" value="UniProtKB-KW"/>
</dbReference>
<accession>A0A554LPN7</accession>
<dbReference type="GO" id="GO:0005886">
    <property type="term" value="C:plasma membrane"/>
    <property type="evidence" value="ECO:0007669"/>
    <property type="project" value="TreeGrafter"/>
</dbReference>
<dbReference type="Pfam" id="PF00905">
    <property type="entry name" value="Transpeptidase"/>
    <property type="match status" value="1"/>
</dbReference>
<keyword evidence="6" id="KW-0131">Cell cycle</keyword>
<feature type="transmembrane region" description="Helical" evidence="3">
    <location>
        <begin position="21"/>
        <end position="40"/>
    </location>
</feature>
<feature type="domain" description="Penicillin-binding protein dimerisation" evidence="5">
    <location>
        <begin position="66"/>
        <end position="216"/>
    </location>
</feature>
<dbReference type="InterPro" id="IPR012338">
    <property type="entry name" value="Beta-lactam/transpept-like"/>
</dbReference>
<organism evidence="6 7">
    <name type="scientific">Candidatus Berkelbacteria bacterium Athens1014_28</name>
    <dbReference type="NCBI Taxonomy" id="2017145"/>
    <lineage>
        <taxon>Bacteria</taxon>
        <taxon>Candidatus Berkelbacteria</taxon>
    </lineage>
</organism>
<keyword evidence="3" id="KW-1133">Transmembrane helix</keyword>
<keyword evidence="2 3" id="KW-0472">Membrane</keyword>
<dbReference type="SUPFAM" id="SSF56601">
    <property type="entry name" value="beta-lactamase/transpeptidase-like"/>
    <property type="match status" value="1"/>
</dbReference>
<dbReference type="PANTHER" id="PTHR30627:SF1">
    <property type="entry name" value="PEPTIDOGLYCAN D,D-TRANSPEPTIDASE FTSI"/>
    <property type="match status" value="1"/>
</dbReference>
<proteinExistence type="predicted"/>
<evidence type="ECO:0000259" key="4">
    <source>
        <dbReference type="Pfam" id="PF00905"/>
    </source>
</evidence>
<dbReference type="EMBL" id="VMGN01000005">
    <property type="protein sequence ID" value="TSC94845.1"/>
    <property type="molecule type" value="Genomic_DNA"/>
</dbReference>
<evidence type="ECO:0000256" key="1">
    <source>
        <dbReference type="ARBA" id="ARBA00004370"/>
    </source>
</evidence>
<dbReference type="AlphaFoldDB" id="A0A554LPN7"/>
<dbReference type="Gene3D" id="3.40.710.10">
    <property type="entry name" value="DD-peptidase/beta-lactamase superfamily"/>
    <property type="match status" value="1"/>
</dbReference>
<dbReference type="SUPFAM" id="SSF56519">
    <property type="entry name" value="Penicillin binding protein dimerisation domain"/>
    <property type="match status" value="1"/>
</dbReference>
<dbReference type="Gene3D" id="3.90.1310.10">
    <property type="entry name" value="Penicillin-binding protein 2a (Domain 2)"/>
    <property type="match status" value="1"/>
</dbReference>
<dbReference type="InterPro" id="IPR036138">
    <property type="entry name" value="PBP_dimer_sf"/>
</dbReference>